<evidence type="ECO:0000256" key="1">
    <source>
        <dbReference type="ARBA" id="ARBA00022729"/>
    </source>
</evidence>
<dbReference type="Proteomes" id="UP001597055">
    <property type="component" value="Unassembled WGS sequence"/>
</dbReference>
<evidence type="ECO:0000256" key="2">
    <source>
        <dbReference type="ARBA" id="ARBA00023157"/>
    </source>
</evidence>
<dbReference type="InterPro" id="IPR011047">
    <property type="entry name" value="Quinoprotein_ADH-like_sf"/>
</dbReference>
<dbReference type="InterPro" id="IPR022409">
    <property type="entry name" value="PKD/Chitinase_dom"/>
</dbReference>
<protein>
    <submittedName>
        <fullName evidence="5">PKD domain-containing protein</fullName>
    </submittedName>
</protein>
<dbReference type="SUPFAM" id="SSF50998">
    <property type="entry name" value="Quinoprotein alcohol dehydrogenase-like"/>
    <property type="match status" value="1"/>
</dbReference>
<gene>
    <name evidence="5" type="ORF">ACFQ0P_07050</name>
</gene>
<dbReference type="PROSITE" id="PS50093">
    <property type="entry name" value="PKD"/>
    <property type="match status" value="2"/>
</dbReference>
<dbReference type="SMART" id="SM00089">
    <property type="entry name" value="PKD"/>
    <property type="match status" value="2"/>
</dbReference>
<dbReference type="Pfam" id="PF18911">
    <property type="entry name" value="PKD_4"/>
    <property type="match status" value="2"/>
</dbReference>
<dbReference type="InterPro" id="IPR000601">
    <property type="entry name" value="PKD_dom"/>
</dbReference>
<dbReference type="SUPFAM" id="SSF49899">
    <property type="entry name" value="Concanavalin A-like lectins/glucanases"/>
    <property type="match status" value="1"/>
</dbReference>
<dbReference type="InterPro" id="IPR013783">
    <property type="entry name" value="Ig-like_fold"/>
</dbReference>
<keyword evidence="6" id="KW-1185">Reference proteome</keyword>
<evidence type="ECO:0000259" key="4">
    <source>
        <dbReference type="PROSITE" id="PS50093"/>
    </source>
</evidence>
<reference evidence="6" key="1">
    <citation type="journal article" date="2019" name="Int. J. Syst. Evol. Microbiol.">
        <title>The Global Catalogue of Microorganisms (GCM) 10K type strain sequencing project: providing services to taxonomists for standard genome sequencing and annotation.</title>
        <authorList>
            <consortium name="The Broad Institute Genomics Platform"/>
            <consortium name="The Broad Institute Genome Sequencing Center for Infectious Disease"/>
            <person name="Wu L."/>
            <person name="Ma J."/>
        </authorList>
    </citation>
    <scope>NUCLEOTIDE SEQUENCE [LARGE SCALE GENOMIC DNA]</scope>
    <source>
        <strain evidence="6">CCUG 54523</strain>
    </source>
</reference>
<dbReference type="CDD" id="cd00146">
    <property type="entry name" value="PKD"/>
    <property type="match status" value="2"/>
</dbReference>
<dbReference type="RefSeq" id="WP_204977846.1">
    <property type="nucleotide sequence ID" value="NZ_JBHTII010000001.1"/>
</dbReference>
<feature type="domain" description="PKD" evidence="4">
    <location>
        <begin position="799"/>
        <end position="879"/>
    </location>
</feature>
<comment type="caution">
    <text evidence="5">The sequence shown here is derived from an EMBL/GenBank/DDBJ whole genome shotgun (WGS) entry which is preliminary data.</text>
</comment>
<name>A0ABW3AGQ8_9MICO</name>
<organism evidence="5 6">
    <name type="scientific">Microbacterium insulae</name>
    <dbReference type="NCBI Taxonomy" id="483014"/>
    <lineage>
        <taxon>Bacteria</taxon>
        <taxon>Bacillati</taxon>
        <taxon>Actinomycetota</taxon>
        <taxon>Actinomycetes</taxon>
        <taxon>Micrococcales</taxon>
        <taxon>Microbacteriaceae</taxon>
        <taxon>Microbacterium</taxon>
    </lineage>
</organism>
<dbReference type="Pfam" id="PF13385">
    <property type="entry name" value="Laminin_G_3"/>
    <property type="match status" value="1"/>
</dbReference>
<dbReference type="Gene3D" id="2.60.40.10">
    <property type="entry name" value="Immunoglobulins"/>
    <property type="match status" value="2"/>
</dbReference>
<dbReference type="InterPro" id="IPR006558">
    <property type="entry name" value="LamG-like"/>
</dbReference>
<feature type="signal peptide" evidence="3">
    <location>
        <begin position="1"/>
        <end position="34"/>
    </location>
</feature>
<dbReference type="SUPFAM" id="SSF49299">
    <property type="entry name" value="PKD domain"/>
    <property type="match status" value="2"/>
</dbReference>
<accession>A0ABW3AGQ8</accession>
<feature type="domain" description="PKD" evidence="4">
    <location>
        <begin position="887"/>
        <end position="972"/>
    </location>
</feature>
<evidence type="ECO:0000313" key="6">
    <source>
        <dbReference type="Proteomes" id="UP001597055"/>
    </source>
</evidence>
<dbReference type="SMART" id="SM00560">
    <property type="entry name" value="LamGL"/>
    <property type="match status" value="1"/>
</dbReference>
<proteinExistence type="predicted"/>
<keyword evidence="2" id="KW-1015">Disulfide bond</keyword>
<dbReference type="InterPro" id="IPR035986">
    <property type="entry name" value="PKD_dom_sf"/>
</dbReference>
<evidence type="ECO:0000256" key="3">
    <source>
        <dbReference type="SAM" id="SignalP"/>
    </source>
</evidence>
<dbReference type="Gene3D" id="2.60.120.200">
    <property type="match status" value="1"/>
</dbReference>
<keyword evidence="1 3" id="KW-0732">Signal</keyword>
<dbReference type="EMBL" id="JBHTII010000001">
    <property type="protein sequence ID" value="MFD0790150.1"/>
    <property type="molecule type" value="Genomic_DNA"/>
</dbReference>
<evidence type="ECO:0000313" key="5">
    <source>
        <dbReference type="EMBL" id="MFD0790150.1"/>
    </source>
</evidence>
<dbReference type="InterPro" id="IPR013320">
    <property type="entry name" value="ConA-like_dom_sf"/>
</dbReference>
<feature type="chain" id="PRO_5046243307" evidence="3">
    <location>
        <begin position="35"/>
        <end position="1178"/>
    </location>
</feature>
<sequence>MHHAVSTTSTRPRGRAAAVLAAAALIAAGLVAVAADPAAAAPGPAPIEQRNAQTVTADPLPTVQIDSGIVWTQVVNGTTVYAGGSFSNARPAGANPGQNLMPRSNLLAYNITTGVATSFAPTINGTVKALAVSPDGSRLYVGGSFNQVNGQTRWNFAVFNTSTGALIDTVKPAIGGSYVNAIVATSSTVYIGGLIGAAQGVTRKNLAAVNASNGAVLGWAPTPDLQVDTMVMAPGGGKLIVGGRFEKINGTTSRGLGALDLTTGALLPWAVTNVVKNGMATGSLAGRAGIWALSADSSKVYGAGWVFSNATIGNLEGLFAADGQTGAVSWIADCHGDHYGVFSDGTNVYSTGHEHDCQTAGGMPQAYPSPGNMRNSSVYTAAAKGTLTRSPYVNSIYADWTGYPAPAAVNWYPDWTTGTASGSGQAAWTVTGNSQYVVFGGEFPLVNGQRNQGLARFARTPSTGANQGPRLSGANWTPTARSVSAGTAHVRIPANWDRDDLDLTYELWAQGGASPIATKAVKSTYWFTPVVTFAAEGIPAGSSRTYRVIARDGDGNSATSANVTVTVGGTSTSSYADTVLDDGATTYWRLGPSGGGTDLAGSNNLVSFGGVGTTSDDGLAGEANGSSTFNGSTSGFARSTDTTVVEEAFAVELWFKTSTTSGGKLIGYGNGSSGNSGSYDRHLYMRNDGALVFGVSPGYQKVIASPGTYRDNQWHHAVAQLNPWTGIQLYVDGTLVASDPSATAGQLFTGFWRIGGDNLNGWPNRPSSNFFNGSLDEVAIYPHVLSGAQIAQHYALGRGQSLPTASFTTSGSNLSWSFNGSGSSAPSGRTITSYAWNFGDGSNGSGVNASRTYASPGTYTVTLTVTDSAGMTASTTRTVNASGPHQAPVAVIGASASGLTVNFTGSGSTASGGATVTGYAWNFGDGTTSTQANPVKTYAVPGTYVVTLTVTDSMGSTSPPASQSVTVSAQTFVAQDAFTRSVSGGWGSATVGGAWTVNSAASFSVNGSAGLISMNAGQTRSATLAGTSAQDVDARALFSTDVVANGGGVHFNYQVHKTAAGEYRLKLRISSAGAVTVSIAKVVGTTETLLVNRSLGGYTHTAGGKLRLHLVTATAGGTTTLTANVWPDGSAEPGGWFVSATDAQAELQAAGQIGVLAYLSGSTTNAPVIVSVDDVEVR</sequence>